<evidence type="ECO:0000313" key="2">
    <source>
        <dbReference type="Proteomes" id="UP000805649"/>
    </source>
</evidence>
<gene>
    <name evidence="1" type="ORF">CTRU02_213350</name>
</gene>
<evidence type="ECO:0000313" key="1">
    <source>
        <dbReference type="EMBL" id="KAL0932397.1"/>
    </source>
</evidence>
<accession>A0ACC3YKM3</accession>
<proteinExistence type="predicted"/>
<dbReference type="Proteomes" id="UP000805649">
    <property type="component" value="Unassembled WGS sequence"/>
</dbReference>
<sequence>MWLLNTDSLALQEFFHARPGYAILSHTWGDEEVTYQDILGDKSSLKDKAGYKKIRECCALARENGFQWVWIDTCCINKSSSAELSEAINSMFQWYREARVCYAYLIDVPSLHYAAFLAYKNLINTPDDQVDVFKEEKAIFMKSRWFTRGWTLQELLAPRQVLFYASDWSYIGTKDDLSGLIEEQTGISDLALGSDSLQGFPVRTKMQWAAGRQTTRVEDLAYCLLGIFDINMPLLYGEGNRAFRRLQEEILKAAEDYSLLAWASSRGSSGVAGIGSALAAEPNDFAALALNGGITIQPSTPESRDMYVHNAEIYIPKKYSWKKEHILDNMTMDSEHFLLRKQRRKGVVFQPPTMSARGILITLLTNTPLGEAPLQYNWLAWTLLNIDIEGQSYAVCIALREEGKPIGVGIKAARQRSKSLHLVPQEMLRTFRPMTLYLRVAESPTNQHWKIVDNVPIPMETEKTGLFLSERNNVAARITETFPRLMLERVGGLYNVGSAGFMQAAATILNFDPVWAFVICLEDGESRLVVLLGRMQNTTSAAGVLWHCDVLPFPGEKTPRTITDILLSQDRHPTDLLRGPDAFHRFSWGEVGAVVKLDKGRVHHLVEVTIQHRGVDAVTSLTKDDHEQEVYPGNDSIPTIEIDLAPVKST</sequence>
<protein>
    <submittedName>
        <fullName evidence="1">HET domain-containing protein</fullName>
    </submittedName>
</protein>
<organism evidence="1 2">
    <name type="scientific">Colletotrichum truncatum</name>
    <name type="common">Anthracnose fungus</name>
    <name type="synonym">Colletotrichum capsici</name>
    <dbReference type="NCBI Taxonomy" id="5467"/>
    <lineage>
        <taxon>Eukaryota</taxon>
        <taxon>Fungi</taxon>
        <taxon>Dikarya</taxon>
        <taxon>Ascomycota</taxon>
        <taxon>Pezizomycotina</taxon>
        <taxon>Sordariomycetes</taxon>
        <taxon>Hypocreomycetidae</taxon>
        <taxon>Glomerellales</taxon>
        <taxon>Glomerellaceae</taxon>
        <taxon>Colletotrichum</taxon>
        <taxon>Colletotrichum truncatum species complex</taxon>
    </lineage>
</organism>
<name>A0ACC3YKM3_COLTU</name>
<reference evidence="1 2" key="1">
    <citation type="journal article" date="2020" name="Phytopathology">
        <title>Genome Sequence Resources of Colletotrichum truncatum, C. plurivorum, C. musicola, and C. sojae: Four Species Pathogenic to Soybean (Glycine max).</title>
        <authorList>
            <person name="Rogerio F."/>
            <person name="Boufleur T.R."/>
            <person name="Ciampi-Guillardi M."/>
            <person name="Sukno S.A."/>
            <person name="Thon M.R."/>
            <person name="Massola Junior N.S."/>
            <person name="Baroncelli R."/>
        </authorList>
    </citation>
    <scope>NUCLEOTIDE SEQUENCE [LARGE SCALE GENOMIC DNA]</scope>
    <source>
        <strain evidence="1 2">CMES1059</strain>
    </source>
</reference>
<dbReference type="EMBL" id="VUJX02000009">
    <property type="protein sequence ID" value="KAL0932397.1"/>
    <property type="molecule type" value="Genomic_DNA"/>
</dbReference>
<comment type="caution">
    <text evidence="1">The sequence shown here is derived from an EMBL/GenBank/DDBJ whole genome shotgun (WGS) entry which is preliminary data.</text>
</comment>
<keyword evidence="2" id="KW-1185">Reference proteome</keyword>